<keyword evidence="2" id="KW-0472">Membrane</keyword>
<keyword evidence="2" id="KW-0812">Transmembrane</keyword>
<dbReference type="EMBL" id="JADGJQ010000011">
    <property type="protein sequence ID" value="KAJ3181777.1"/>
    <property type="molecule type" value="Genomic_DNA"/>
</dbReference>
<name>A0AAD5XPP0_9FUNG</name>
<feature type="region of interest" description="Disordered" evidence="1">
    <location>
        <begin position="1"/>
        <end position="40"/>
    </location>
</feature>
<keyword evidence="2" id="KW-1133">Transmembrane helix</keyword>
<dbReference type="Proteomes" id="UP001212152">
    <property type="component" value="Unassembled WGS sequence"/>
</dbReference>
<accession>A0AAD5XPP0</accession>
<keyword evidence="4" id="KW-1185">Reference proteome</keyword>
<sequence length="354" mass="37632">MHTTTEQAPHLASEHAAGTAAPAAPLAFPTPSHTTVGEQAPATHSIVPVEEATSPAPISPYGTTQGVPVNNGVHVVQAPPFQKGAYGADPYISRAKRNTFCCCFATRTRCLAGICIPFLAICIAVGILVWYFWITIPAYGKSDPFVPTSADAFKPWLPATTTWAPGLTPGFPTTIATSAPVSFGFGLGMSVWLANYKNRFDIDVQSVDAIGAVTGENGTIPLSKFNLTVSMTKIFFPRHTNTTVQIPINLQYSGKFGDLVGAPTDPVFQLLSSSCNQKFLAYTPSGNTPPITLDFQLSVVPEMFARFNRDIKLDLGPLKLACPAEIRKFLVDFDTKYAPQVALLGAAAAAVPAA</sequence>
<organism evidence="3 4">
    <name type="scientific">Geranomyces variabilis</name>
    <dbReference type="NCBI Taxonomy" id="109894"/>
    <lineage>
        <taxon>Eukaryota</taxon>
        <taxon>Fungi</taxon>
        <taxon>Fungi incertae sedis</taxon>
        <taxon>Chytridiomycota</taxon>
        <taxon>Chytridiomycota incertae sedis</taxon>
        <taxon>Chytridiomycetes</taxon>
        <taxon>Spizellomycetales</taxon>
        <taxon>Powellomycetaceae</taxon>
        <taxon>Geranomyces</taxon>
    </lineage>
</organism>
<comment type="caution">
    <text evidence="3">The sequence shown here is derived from an EMBL/GenBank/DDBJ whole genome shotgun (WGS) entry which is preliminary data.</text>
</comment>
<evidence type="ECO:0000313" key="3">
    <source>
        <dbReference type="EMBL" id="KAJ3181777.1"/>
    </source>
</evidence>
<reference evidence="3" key="1">
    <citation type="submission" date="2020-05" db="EMBL/GenBank/DDBJ databases">
        <title>Phylogenomic resolution of chytrid fungi.</title>
        <authorList>
            <person name="Stajich J.E."/>
            <person name="Amses K."/>
            <person name="Simmons R."/>
            <person name="Seto K."/>
            <person name="Myers J."/>
            <person name="Bonds A."/>
            <person name="Quandt C.A."/>
            <person name="Barry K."/>
            <person name="Liu P."/>
            <person name="Grigoriev I."/>
            <person name="Longcore J.E."/>
            <person name="James T.Y."/>
        </authorList>
    </citation>
    <scope>NUCLEOTIDE SEQUENCE</scope>
    <source>
        <strain evidence="3">JEL0379</strain>
    </source>
</reference>
<evidence type="ECO:0000313" key="4">
    <source>
        <dbReference type="Proteomes" id="UP001212152"/>
    </source>
</evidence>
<dbReference type="AlphaFoldDB" id="A0AAD5XPP0"/>
<protein>
    <submittedName>
        <fullName evidence="3">Uncharacterized protein</fullName>
    </submittedName>
</protein>
<evidence type="ECO:0000256" key="1">
    <source>
        <dbReference type="SAM" id="MobiDB-lite"/>
    </source>
</evidence>
<evidence type="ECO:0000256" key="2">
    <source>
        <dbReference type="SAM" id="Phobius"/>
    </source>
</evidence>
<feature type="transmembrane region" description="Helical" evidence="2">
    <location>
        <begin position="111"/>
        <end position="133"/>
    </location>
</feature>
<feature type="compositionally biased region" description="Low complexity" evidence="1">
    <location>
        <begin position="16"/>
        <end position="31"/>
    </location>
</feature>
<gene>
    <name evidence="3" type="ORF">HDU87_000795</name>
</gene>
<proteinExistence type="predicted"/>